<evidence type="ECO:0000313" key="6">
    <source>
        <dbReference type="EMBL" id="MCW3785942.1"/>
    </source>
</evidence>
<comment type="similarity">
    <text evidence="1 4">Belongs to the glycosyl hydrolase 28 family.</text>
</comment>
<dbReference type="EMBL" id="JAPDPJ010000008">
    <property type="protein sequence ID" value="MCW3785942.1"/>
    <property type="molecule type" value="Genomic_DNA"/>
</dbReference>
<dbReference type="InterPro" id="IPR000743">
    <property type="entry name" value="Glyco_hydro_28"/>
</dbReference>
<proteinExistence type="inferred from homology"/>
<name>A0AAE3SEE6_9BACT</name>
<accession>A0AAE3SEE6</accession>
<gene>
    <name evidence="6" type="ORF">OM075_05655</name>
</gene>
<reference evidence="6" key="1">
    <citation type="submission" date="2022-10" db="EMBL/GenBank/DDBJ databases">
        <authorList>
            <person name="Yu W.X."/>
        </authorList>
    </citation>
    <scope>NUCLEOTIDE SEQUENCE</scope>
    <source>
        <strain evidence="6">AAT</strain>
    </source>
</reference>
<evidence type="ECO:0000256" key="3">
    <source>
        <dbReference type="ARBA" id="ARBA00023295"/>
    </source>
</evidence>
<dbReference type="PANTHER" id="PTHR31339:SF9">
    <property type="entry name" value="PLASMIN AND FIBRONECTIN-BINDING PROTEIN A"/>
    <property type="match status" value="1"/>
</dbReference>
<feature type="signal peptide" evidence="5">
    <location>
        <begin position="1"/>
        <end position="22"/>
    </location>
</feature>
<evidence type="ECO:0000313" key="7">
    <source>
        <dbReference type="Proteomes" id="UP001209229"/>
    </source>
</evidence>
<keyword evidence="3 4" id="KW-0326">Glycosidase</keyword>
<keyword evidence="7" id="KW-1185">Reference proteome</keyword>
<dbReference type="InterPro" id="IPR012334">
    <property type="entry name" value="Pectin_lyas_fold"/>
</dbReference>
<evidence type="ECO:0000256" key="4">
    <source>
        <dbReference type="RuleBase" id="RU361169"/>
    </source>
</evidence>
<evidence type="ECO:0000256" key="5">
    <source>
        <dbReference type="SAM" id="SignalP"/>
    </source>
</evidence>
<protein>
    <submittedName>
        <fullName evidence="6">Glycoside hydrolase family 28 protein</fullName>
    </submittedName>
</protein>
<evidence type="ECO:0000256" key="2">
    <source>
        <dbReference type="ARBA" id="ARBA00022801"/>
    </source>
</evidence>
<dbReference type="SUPFAM" id="SSF51126">
    <property type="entry name" value="Pectin lyase-like"/>
    <property type="match status" value="1"/>
</dbReference>
<evidence type="ECO:0000256" key="1">
    <source>
        <dbReference type="ARBA" id="ARBA00008834"/>
    </source>
</evidence>
<dbReference type="Gene3D" id="2.160.20.10">
    <property type="entry name" value="Single-stranded right-handed beta-helix, Pectin lyase-like"/>
    <property type="match status" value="1"/>
</dbReference>
<dbReference type="InterPro" id="IPR006626">
    <property type="entry name" value="PbH1"/>
</dbReference>
<organism evidence="6 7">
    <name type="scientific">Plebeiibacterium sediminum</name>
    <dbReference type="NCBI Taxonomy" id="2992112"/>
    <lineage>
        <taxon>Bacteria</taxon>
        <taxon>Pseudomonadati</taxon>
        <taxon>Bacteroidota</taxon>
        <taxon>Bacteroidia</taxon>
        <taxon>Marinilabiliales</taxon>
        <taxon>Marinilabiliaceae</taxon>
        <taxon>Plebeiibacterium</taxon>
    </lineage>
</organism>
<dbReference type="PROSITE" id="PS00502">
    <property type="entry name" value="POLYGALACTURONASE"/>
    <property type="match status" value="1"/>
</dbReference>
<feature type="chain" id="PRO_5042119004" evidence="5">
    <location>
        <begin position="23"/>
        <end position="471"/>
    </location>
</feature>
<keyword evidence="5" id="KW-0732">Signal</keyword>
<dbReference type="GO" id="GO:0004650">
    <property type="term" value="F:polygalacturonase activity"/>
    <property type="evidence" value="ECO:0007669"/>
    <property type="project" value="InterPro"/>
</dbReference>
<comment type="caution">
    <text evidence="6">The sequence shown here is derived from an EMBL/GenBank/DDBJ whole genome shotgun (WGS) entry which is preliminary data.</text>
</comment>
<dbReference type="Proteomes" id="UP001209229">
    <property type="component" value="Unassembled WGS sequence"/>
</dbReference>
<dbReference type="SMART" id="SM00710">
    <property type="entry name" value="PbH1"/>
    <property type="match status" value="4"/>
</dbReference>
<dbReference type="GO" id="GO:0005975">
    <property type="term" value="P:carbohydrate metabolic process"/>
    <property type="evidence" value="ECO:0007669"/>
    <property type="project" value="InterPro"/>
</dbReference>
<dbReference type="RefSeq" id="WP_301189514.1">
    <property type="nucleotide sequence ID" value="NZ_JAPDPJ010000008.1"/>
</dbReference>
<dbReference type="Pfam" id="PF00295">
    <property type="entry name" value="Glyco_hydro_28"/>
    <property type="match status" value="1"/>
</dbReference>
<sequence length="471" mass="52283">MKQIFKYIILTLFVPALFIKCANNNTQNDPWKTANNIVETIGSISFKDTTYNITKYGAIADGKTLNTSVINAVIEMCSVNGGGTVLVPEGTYLTGAIHFEDSVNLKIDKGATLLFSVDPKDYLPVVKTSWEGIFCYNYSPLIYAYGKKNIALTGEGTVNGMAIPENWWRLKGKTKYGWKEGMESQLDSVGQPLLNQYNKNQTKVEDRQMGEGHYLRPHFIQFFECTNALIEGITVEDSPFWVIHPVLCENLTIRGVTVNSNGPNNDGCDPESCKNVLIENCIFNTGDDCIALKSGRDDDGRAMNRPIENVVIRNCTMKNGHGGVVLGSEISGGCKNIFVENCEMNSPELDRAIRIKTNNNRGGVTENVYIRNLNVGQVKEAIVRINCSYDSKEGQGNFIPTVQNIFISNVQSQKAQMALKLDGLEGENCIKNIHIENCSFNGVKEDNVIKYVESLNLKSVHINDELINESL</sequence>
<dbReference type="PANTHER" id="PTHR31339">
    <property type="entry name" value="PECTIN LYASE-RELATED"/>
    <property type="match status" value="1"/>
</dbReference>
<dbReference type="InterPro" id="IPR011050">
    <property type="entry name" value="Pectin_lyase_fold/virulence"/>
</dbReference>
<keyword evidence="2 4" id="KW-0378">Hydrolase</keyword>
<dbReference type="InterPro" id="IPR051801">
    <property type="entry name" value="GH28_Enzymes"/>
</dbReference>
<dbReference type="AlphaFoldDB" id="A0AAE3SEE6"/>